<evidence type="ECO:0000313" key="1">
    <source>
        <dbReference type="EMBL" id="KUG03662.1"/>
    </source>
</evidence>
<organism evidence="1">
    <name type="scientific">hydrocarbon metagenome</name>
    <dbReference type="NCBI Taxonomy" id="938273"/>
    <lineage>
        <taxon>unclassified sequences</taxon>
        <taxon>metagenomes</taxon>
        <taxon>ecological metagenomes</taxon>
    </lineage>
</organism>
<dbReference type="EMBL" id="LNQE01001872">
    <property type="protein sequence ID" value="KUG03662.1"/>
    <property type="molecule type" value="Genomic_DNA"/>
</dbReference>
<dbReference type="AlphaFoldDB" id="A0A0W8E4S9"/>
<name>A0A0W8E4S9_9ZZZZ</name>
<sequence length="58" mass="6648">MEDLIRQLATRVVSRLNNLEAEVDFEYLLNLPDPDLRSEAVDLYEGICKLKEKLQGLG</sequence>
<gene>
    <name evidence="1" type="ORF">ASZ90_018907</name>
</gene>
<protein>
    <submittedName>
        <fullName evidence="1">Uncharacterized protein</fullName>
    </submittedName>
</protein>
<reference evidence="1" key="1">
    <citation type="journal article" date="2015" name="Proc. Natl. Acad. Sci. U.S.A.">
        <title>Networks of energetic and metabolic interactions define dynamics in microbial communities.</title>
        <authorList>
            <person name="Embree M."/>
            <person name="Liu J.K."/>
            <person name="Al-Bassam M.M."/>
            <person name="Zengler K."/>
        </authorList>
    </citation>
    <scope>NUCLEOTIDE SEQUENCE</scope>
</reference>
<proteinExistence type="predicted"/>
<accession>A0A0W8E4S9</accession>
<comment type="caution">
    <text evidence="1">The sequence shown here is derived from an EMBL/GenBank/DDBJ whole genome shotgun (WGS) entry which is preliminary data.</text>
</comment>